<keyword evidence="3" id="KW-1185">Reference proteome</keyword>
<dbReference type="SUPFAM" id="SSF51735">
    <property type="entry name" value="NAD(P)-binding Rossmann-fold domains"/>
    <property type="match status" value="1"/>
</dbReference>
<gene>
    <name evidence="2" type="ORF">I2H31_09140</name>
</gene>
<organism evidence="2 3">
    <name type="scientific">Hymenobacter ruricola</name>
    <dbReference type="NCBI Taxonomy" id="2791023"/>
    <lineage>
        <taxon>Bacteria</taxon>
        <taxon>Pseudomonadati</taxon>
        <taxon>Bacteroidota</taxon>
        <taxon>Cytophagia</taxon>
        <taxon>Cytophagales</taxon>
        <taxon>Hymenobacteraceae</taxon>
        <taxon>Hymenobacter</taxon>
    </lineage>
</organism>
<evidence type="ECO:0000313" key="3">
    <source>
        <dbReference type="Proteomes" id="UP000618931"/>
    </source>
</evidence>
<dbReference type="EMBL" id="JADQDM010000003">
    <property type="protein sequence ID" value="MBF9221268.1"/>
    <property type="molecule type" value="Genomic_DNA"/>
</dbReference>
<evidence type="ECO:0000259" key="1">
    <source>
        <dbReference type="Pfam" id="PF01370"/>
    </source>
</evidence>
<comment type="caution">
    <text evidence="2">The sequence shown here is derived from an EMBL/GenBank/DDBJ whole genome shotgun (WGS) entry which is preliminary data.</text>
</comment>
<dbReference type="InterPro" id="IPR050177">
    <property type="entry name" value="Lipid_A_modif_metabolic_enz"/>
</dbReference>
<dbReference type="Gene3D" id="3.40.50.720">
    <property type="entry name" value="NAD(P)-binding Rossmann-like Domain"/>
    <property type="match status" value="1"/>
</dbReference>
<dbReference type="PANTHER" id="PTHR43245">
    <property type="entry name" value="BIFUNCTIONAL POLYMYXIN RESISTANCE PROTEIN ARNA"/>
    <property type="match status" value="1"/>
</dbReference>
<sequence length="326" mass="35864">MRVLVTGSNGFVGRRIAALLRARGDFVIGLGRSAAAAEPVDNYLCHDLAQPLAFAEPVDAVVHCAALASPWARPAAYQRANVDGTRHVLDYCARHGNPHLVYISSSSVFYRAADQFDLTETSPIPPDAEQMNEYSRTKRQGERLVQAHAGPWAVLRPRAVFGPGDTVIFPRVLRAAAAGQLPLLHRADEKTAVGDLIYIDTLAAYVLAALDRRFTGELNLTNNQPVVIQAFLTDLLQRLGYPVPRRRLPVAWAMRLARLAEWVSAGLLGYREPPLTRFGVAVFAYSKTFDVRKCLAELGPPAVSVEEGLTRFVAWWQQQPSSSRPT</sequence>
<dbReference type="RefSeq" id="WP_196292717.1">
    <property type="nucleotide sequence ID" value="NZ_JADQDM010000003.1"/>
</dbReference>
<protein>
    <submittedName>
        <fullName evidence="2">NAD(P)-dependent oxidoreductase</fullName>
    </submittedName>
</protein>
<dbReference type="Proteomes" id="UP000618931">
    <property type="component" value="Unassembled WGS sequence"/>
</dbReference>
<feature type="domain" description="NAD-dependent epimerase/dehydratase" evidence="1">
    <location>
        <begin position="3"/>
        <end position="213"/>
    </location>
</feature>
<dbReference type="Pfam" id="PF01370">
    <property type="entry name" value="Epimerase"/>
    <property type="match status" value="1"/>
</dbReference>
<dbReference type="PANTHER" id="PTHR43245:SF24">
    <property type="entry name" value="DEHYDROGENASE"/>
    <property type="match status" value="1"/>
</dbReference>
<proteinExistence type="predicted"/>
<reference evidence="2 3" key="1">
    <citation type="submission" date="2020-11" db="EMBL/GenBank/DDBJ databases">
        <authorList>
            <person name="Kim M.K."/>
        </authorList>
    </citation>
    <scope>NUCLEOTIDE SEQUENCE [LARGE SCALE GENOMIC DNA]</scope>
    <source>
        <strain evidence="2 3">BT662</strain>
    </source>
</reference>
<name>A0ABS0I2T0_9BACT</name>
<evidence type="ECO:0000313" key="2">
    <source>
        <dbReference type="EMBL" id="MBF9221268.1"/>
    </source>
</evidence>
<accession>A0ABS0I2T0</accession>
<dbReference type="InterPro" id="IPR001509">
    <property type="entry name" value="Epimerase_deHydtase"/>
</dbReference>
<dbReference type="InterPro" id="IPR036291">
    <property type="entry name" value="NAD(P)-bd_dom_sf"/>
</dbReference>